<keyword evidence="3" id="KW-0540">Nuclease</keyword>
<keyword evidence="4" id="KW-0255">Endonuclease</keyword>
<comment type="similarity">
    <text evidence="1">Belongs to the HicA mRNA interferase family.</text>
</comment>
<evidence type="ECO:0000256" key="3">
    <source>
        <dbReference type="ARBA" id="ARBA00022722"/>
    </source>
</evidence>
<dbReference type="Pfam" id="PF07927">
    <property type="entry name" value="HicA_toxin"/>
    <property type="match status" value="1"/>
</dbReference>
<dbReference type="Proteomes" id="UP000183947">
    <property type="component" value="Unassembled WGS sequence"/>
</dbReference>
<keyword evidence="6" id="KW-0694">RNA-binding</keyword>
<evidence type="ECO:0000256" key="5">
    <source>
        <dbReference type="ARBA" id="ARBA00022801"/>
    </source>
</evidence>
<sequence length="83" mass="9635">MTQLEKLHKRICSRPKDFTWEELVRLLKAHGYDELTGGKTGGSRRRFFNPATQLVITLHKPHPGNILKEYQLKEIIAHLGICR</sequence>
<dbReference type="OrthoDB" id="1447122at2"/>
<organism evidence="8 9">
    <name type="scientific">Hymenobacter psychrotolerans DSM 18569</name>
    <dbReference type="NCBI Taxonomy" id="1121959"/>
    <lineage>
        <taxon>Bacteria</taxon>
        <taxon>Pseudomonadati</taxon>
        <taxon>Bacteroidota</taxon>
        <taxon>Cytophagia</taxon>
        <taxon>Cytophagales</taxon>
        <taxon>Hymenobacteraceae</taxon>
        <taxon>Hymenobacter</taxon>
    </lineage>
</organism>
<dbReference type="InterPro" id="IPR012933">
    <property type="entry name" value="HicA_mRNA_interferase"/>
</dbReference>
<dbReference type="STRING" id="1121959.SAMN02746009_03268"/>
<proteinExistence type="inferred from homology"/>
<keyword evidence="5" id="KW-0378">Hydrolase</keyword>
<dbReference type="GO" id="GO:0003729">
    <property type="term" value="F:mRNA binding"/>
    <property type="evidence" value="ECO:0007669"/>
    <property type="project" value="InterPro"/>
</dbReference>
<evidence type="ECO:0000256" key="7">
    <source>
        <dbReference type="ARBA" id="ARBA00023016"/>
    </source>
</evidence>
<dbReference type="AlphaFoldDB" id="A0A1M7D151"/>
<gene>
    <name evidence="8" type="ORF">SAMN02746009_03268</name>
</gene>
<dbReference type="GO" id="GO:0004519">
    <property type="term" value="F:endonuclease activity"/>
    <property type="evidence" value="ECO:0007669"/>
    <property type="project" value="UniProtKB-KW"/>
</dbReference>
<accession>A0A1M7D151</accession>
<dbReference type="EMBL" id="FRAS01000020">
    <property type="protein sequence ID" value="SHL73216.1"/>
    <property type="molecule type" value="Genomic_DNA"/>
</dbReference>
<reference evidence="9" key="1">
    <citation type="submission" date="2016-11" db="EMBL/GenBank/DDBJ databases">
        <authorList>
            <person name="Varghese N."/>
            <person name="Submissions S."/>
        </authorList>
    </citation>
    <scope>NUCLEOTIDE SEQUENCE [LARGE SCALE GENOMIC DNA]</scope>
    <source>
        <strain evidence="9">DSM 18569</strain>
    </source>
</reference>
<protein>
    <submittedName>
        <fullName evidence="8">HicA toxin of toxin-antitoxin</fullName>
    </submittedName>
</protein>
<evidence type="ECO:0000313" key="9">
    <source>
        <dbReference type="Proteomes" id="UP000183947"/>
    </source>
</evidence>
<evidence type="ECO:0000256" key="6">
    <source>
        <dbReference type="ARBA" id="ARBA00022884"/>
    </source>
</evidence>
<dbReference type="RefSeq" id="WP_073287474.1">
    <property type="nucleotide sequence ID" value="NZ_FRAS01000020.1"/>
</dbReference>
<dbReference type="GO" id="GO:0016787">
    <property type="term" value="F:hydrolase activity"/>
    <property type="evidence" value="ECO:0007669"/>
    <property type="project" value="UniProtKB-KW"/>
</dbReference>
<dbReference type="Gene3D" id="3.30.920.30">
    <property type="entry name" value="Hypothetical protein"/>
    <property type="match status" value="1"/>
</dbReference>
<evidence type="ECO:0000256" key="1">
    <source>
        <dbReference type="ARBA" id="ARBA00006620"/>
    </source>
</evidence>
<dbReference type="SUPFAM" id="SSF54786">
    <property type="entry name" value="YcfA/nrd intein domain"/>
    <property type="match status" value="1"/>
</dbReference>
<evidence type="ECO:0000256" key="4">
    <source>
        <dbReference type="ARBA" id="ARBA00022759"/>
    </source>
</evidence>
<dbReference type="InterPro" id="IPR038570">
    <property type="entry name" value="HicA_sf"/>
</dbReference>
<keyword evidence="9" id="KW-1185">Reference proteome</keyword>
<name>A0A1M7D151_9BACT</name>
<keyword evidence="2" id="KW-1277">Toxin-antitoxin system</keyword>
<evidence type="ECO:0000313" key="8">
    <source>
        <dbReference type="EMBL" id="SHL73216.1"/>
    </source>
</evidence>
<keyword evidence="7" id="KW-0346">Stress response</keyword>
<evidence type="ECO:0000256" key="2">
    <source>
        <dbReference type="ARBA" id="ARBA00022649"/>
    </source>
</evidence>